<dbReference type="Proteomes" id="UP001501757">
    <property type="component" value="Unassembled WGS sequence"/>
</dbReference>
<reference evidence="2" key="1">
    <citation type="journal article" date="2019" name="Int. J. Syst. Evol. Microbiol.">
        <title>The Global Catalogue of Microorganisms (GCM) 10K type strain sequencing project: providing services to taxonomists for standard genome sequencing and annotation.</title>
        <authorList>
            <consortium name="The Broad Institute Genomics Platform"/>
            <consortium name="The Broad Institute Genome Sequencing Center for Infectious Disease"/>
            <person name="Wu L."/>
            <person name="Ma J."/>
        </authorList>
    </citation>
    <scope>NUCLEOTIDE SEQUENCE [LARGE SCALE GENOMIC DNA]</scope>
    <source>
        <strain evidence="2">JCM 13378</strain>
    </source>
</reference>
<dbReference type="RefSeq" id="WP_343847317.1">
    <property type="nucleotide sequence ID" value="NZ_BAAAEI010000028.1"/>
</dbReference>
<gene>
    <name evidence="1" type="ORF">GCM10009092_41140</name>
</gene>
<keyword evidence="2" id="KW-1185">Reference proteome</keyword>
<proteinExistence type="predicted"/>
<name>A0ABP3HK22_9ALTE</name>
<dbReference type="EMBL" id="BAAAEI010000028">
    <property type="protein sequence ID" value="GAA0372653.1"/>
    <property type="molecule type" value="Genomic_DNA"/>
</dbReference>
<evidence type="ECO:0000313" key="2">
    <source>
        <dbReference type="Proteomes" id="UP001501757"/>
    </source>
</evidence>
<comment type="caution">
    <text evidence="1">The sequence shown here is derived from an EMBL/GenBank/DDBJ whole genome shotgun (WGS) entry which is preliminary data.</text>
</comment>
<evidence type="ECO:0000313" key="1">
    <source>
        <dbReference type="EMBL" id="GAA0372653.1"/>
    </source>
</evidence>
<organism evidence="1 2">
    <name type="scientific">Bowmanella denitrificans</name>
    <dbReference type="NCBI Taxonomy" id="366582"/>
    <lineage>
        <taxon>Bacteria</taxon>
        <taxon>Pseudomonadati</taxon>
        <taxon>Pseudomonadota</taxon>
        <taxon>Gammaproteobacteria</taxon>
        <taxon>Alteromonadales</taxon>
        <taxon>Alteromonadaceae</taxon>
        <taxon>Bowmanella</taxon>
    </lineage>
</organism>
<protein>
    <submittedName>
        <fullName evidence="1">Uncharacterized protein</fullName>
    </submittedName>
</protein>
<accession>A0ABP3HK22</accession>
<sequence length="61" mass="6695">MKLISFIVSLTGMKLAWLFQNTQQLRLICVTSLLESNGHVLLFAFPVSLLKTGIAGKKGFA</sequence>